<feature type="chain" id="PRO_5038752649" evidence="1">
    <location>
        <begin position="20"/>
        <end position="212"/>
    </location>
</feature>
<dbReference type="OrthoDB" id="4553517at2"/>
<keyword evidence="3" id="KW-1185">Reference proteome</keyword>
<dbReference type="STRING" id="1210090.GCA_001613185_05288"/>
<proteinExistence type="predicted"/>
<evidence type="ECO:0000313" key="3">
    <source>
        <dbReference type="Proteomes" id="UP000252586"/>
    </source>
</evidence>
<dbReference type="Gene3D" id="2.60.40.1650">
    <property type="entry name" value="Porin MspA (Ig-like beta-sandwich domain)"/>
    <property type="match status" value="1"/>
</dbReference>
<reference evidence="2 3" key="1">
    <citation type="submission" date="2018-06" db="EMBL/GenBank/DDBJ databases">
        <title>Genomic Encyclopedia of Type Strains, Phase IV (KMG-IV): sequencing the most valuable type-strain genomes for metagenomic binning, comparative biology and taxonomic classification.</title>
        <authorList>
            <person name="Goeker M."/>
        </authorList>
    </citation>
    <scope>NUCLEOTIDE SEQUENCE [LARGE SCALE GENOMIC DNA]</scope>
    <source>
        <strain evidence="2 3">DSM 44599</strain>
    </source>
</reference>
<organism evidence="2 3">
    <name type="scientific">Nocardia puris</name>
    <dbReference type="NCBI Taxonomy" id="208602"/>
    <lineage>
        <taxon>Bacteria</taxon>
        <taxon>Bacillati</taxon>
        <taxon>Actinomycetota</taxon>
        <taxon>Actinomycetes</taxon>
        <taxon>Mycobacteriales</taxon>
        <taxon>Nocardiaceae</taxon>
        <taxon>Nocardia</taxon>
    </lineage>
</organism>
<dbReference type="EMBL" id="QNRE01000008">
    <property type="protein sequence ID" value="RBO88818.1"/>
    <property type="molecule type" value="Genomic_DNA"/>
</dbReference>
<name>A0A366DHU0_9NOCA</name>
<sequence length="212" mass="21400">MMWKSGLVAVAIGMGWVSAAGQAVAVDGAGHEKTYSAPGGLEYTVGHTEHAARPVGSPNGMPTNRVVYLDNTVYGEVSDGTGWLKTGYFVACAVDLSASLNVDAGIGIDAGSGAHVGLTPAGLLPGLDVSIGPSLGAGVGVDLSMAPGEVVDVPVGERELVPGSTGYVVSRDRRIQVQDCAGPLTVQAYALITVDTMDVTAEGAVFGDPFVL</sequence>
<gene>
    <name evidence="2" type="ORF">DFR74_10843</name>
</gene>
<evidence type="ECO:0000256" key="1">
    <source>
        <dbReference type="SAM" id="SignalP"/>
    </source>
</evidence>
<dbReference type="Proteomes" id="UP000252586">
    <property type="component" value="Unassembled WGS sequence"/>
</dbReference>
<dbReference type="Pfam" id="PF09203">
    <property type="entry name" value="MspA"/>
    <property type="match status" value="1"/>
</dbReference>
<dbReference type="Gene3D" id="2.10.300.10">
    <property type="entry name" value="Porin MspA ribbon domain"/>
    <property type="match status" value="1"/>
</dbReference>
<evidence type="ECO:0000313" key="2">
    <source>
        <dbReference type="EMBL" id="RBO88818.1"/>
    </source>
</evidence>
<feature type="signal peptide" evidence="1">
    <location>
        <begin position="1"/>
        <end position="19"/>
    </location>
</feature>
<dbReference type="AlphaFoldDB" id="A0A366DHU0"/>
<keyword evidence="1" id="KW-0732">Signal</keyword>
<dbReference type="RefSeq" id="WP_084537998.1">
    <property type="nucleotide sequence ID" value="NZ_QNRE01000008.1"/>
</dbReference>
<protein>
    <submittedName>
        <fullName evidence="2">MspA protein</fullName>
    </submittedName>
</protein>
<accession>A0A366DHU0</accession>
<comment type="caution">
    <text evidence="2">The sequence shown here is derived from an EMBL/GenBank/DDBJ whole genome shotgun (WGS) entry which is preliminary data.</text>
</comment>
<dbReference type="InterPro" id="IPR015286">
    <property type="entry name" value="Porin_fam_mycobact-type"/>
</dbReference>